<dbReference type="OMA" id="TMDERRI"/>
<comment type="caution">
    <text evidence="2">The sequence shown here is derived from an EMBL/GenBank/DDBJ whole genome shotgun (WGS) entry which is preliminary data.</text>
</comment>
<dbReference type="InterPro" id="IPR009080">
    <property type="entry name" value="tRNAsynth_Ia_anticodon-bd"/>
</dbReference>
<dbReference type="SUPFAM" id="SSF47323">
    <property type="entry name" value="Anticodon-binding domain of a subclass of class I aminoacyl-tRNA synthetases"/>
    <property type="match status" value="1"/>
</dbReference>
<dbReference type="AlphaFoldDB" id="A0A813ESF4"/>
<reference evidence="2" key="1">
    <citation type="submission" date="2021-02" db="EMBL/GenBank/DDBJ databases">
        <authorList>
            <person name="Dougan E. K."/>
            <person name="Rhodes N."/>
            <person name="Thang M."/>
            <person name="Chan C."/>
        </authorList>
    </citation>
    <scope>NUCLEOTIDE SEQUENCE</scope>
</reference>
<dbReference type="OrthoDB" id="47276at2759"/>
<evidence type="ECO:0000313" key="2">
    <source>
        <dbReference type="EMBL" id="CAE8600695.1"/>
    </source>
</evidence>
<accession>A0A813ESF4</accession>
<dbReference type="CDD" id="cd02440">
    <property type="entry name" value="AdoMet_MTases"/>
    <property type="match status" value="1"/>
</dbReference>
<protein>
    <submittedName>
        <fullName evidence="2">Uncharacterized protein</fullName>
    </submittedName>
</protein>
<dbReference type="Gene3D" id="3.40.50.150">
    <property type="entry name" value="Vaccinia Virus protein VP39"/>
    <property type="match status" value="1"/>
</dbReference>
<dbReference type="EMBL" id="CAJNNV010012362">
    <property type="protein sequence ID" value="CAE8600695.1"/>
    <property type="molecule type" value="Genomic_DNA"/>
</dbReference>
<evidence type="ECO:0000256" key="1">
    <source>
        <dbReference type="SAM" id="MobiDB-lite"/>
    </source>
</evidence>
<proteinExistence type="predicted"/>
<evidence type="ECO:0000313" key="3">
    <source>
        <dbReference type="Proteomes" id="UP000654075"/>
    </source>
</evidence>
<gene>
    <name evidence="2" type="ORF">PGLA1383_LOCUS19004</name>
</gene>
<dbReference type="SUPFAM" id="SSF53335">
    <property type="entry name" value="S-adenosyl-L-methionine-dependent methyltransferases"/>
    <property type="match status" value="1"/>
</dbReference>
<dbReference type="Gene3D" id="1.20.120.1910">
    <property type="entry name" value="Cysteine-tRNA ligase, C-terminal anti-codon recognition domain"/>
    <property type="match status" value="1"/>
</dbReference>
<feature type="region of interest" description="Disordered" evidence="1">
    <location>
        <begin position="136"/>
        <end position="161"/>
    </location>
</feature>
<dbReference type="GO" id="GO:0004812">
    <property type="term" value="F:aminoacyl-tRNA ligase activity"/>
    <property type="evidence" value="ECO:0007669"/>
    <property type="project" value="InterPro"/>
</dbReference>
<dbReference type="GO" id="GO:0005524">
    <property type="term" value="F:ATP binding"/>
    <property type="evidence" value="ECO:0007669"/>
    <property type="project" value="InterPro"/>
</dbReference>
<sequence>MLCIQRRQRRFACRSSLGATVAVCLCTMLLVASSSVCRRCFPLLRSSRAAEPAALIAPLKLLPARVLHRRLGLGAAAAQVSPASSVSDCLGLGLTGMPGPAAHALVDELLKDSQATLNIESFLLLVAGRVPASSSLSQEMNAGEDEPDNNNNSDNNNNNNNSDLFVEVLLRTREAARQRREFVVADALKKQLKDQRGLDVKDNPDGSSQAFKLLFEQARAVEQAKAAAVEGAAARAMAQEALAKSLLADSMDEVISVTGRAASCVRQRLSYPGARAGRALQGRQPADVALALALAGCDDVELFSELASQVEAELERTAQRSLALPVAQIVERCAAAGFRQQDCPGLYSTASAVLRRAGFPESSPTMRDLEAGNFSLHSERPLLWLFRHALRQGRRCLPPADASDEVDAAVAALNSAEDASGGPRPLTLDLGCGFGISSLGLAVSDARGRKERCILAVDASAHCSSYARALARRWKLPPERLRIEHCSAEQALHAAARQYRGPVEWVLVNFPTPFAEGGNGTTDEAEDRRRNCHLPVSARSADFMANAAMLRAARDCILARGGSGAAGGALLVQSNVEDVAVTLRAMAEADGWEAIEDGSLGPEVAETEESALWLPRRQLRHALSGGPRAYGPGWLAASPLPQLAATETERYYGGEGLPIHRVALRPKRRH</sequence>
<feature type="compositionally biased region" description="Low complexity" evidence="1">
    <location>
        <begin position="149"/>
        <end position="161"/>
    </location>
</feature>
<dbReference type="Proteomes" id="UP000654075">
    <property type="component" value="Unassembled WGS sequence"/>
</dbReference>
<dbReference type="GO" id="GO:0006418">
    <property type="term" value="P:tRNA aminoacylation for protein translation"/>
    <property type="evidence" value="ECO:0007669"/>
    <property type="project" value="InterPro"/>
</dbReference>
<keyword evidence="3" id="KW-1185">Reference proteome</keyword>
<dbReference type="InterPro" id="IPR029063">
    <property type="entry name" value="SAM-dependent_MTases_sf"/>
</dbReference>
<name>A0A813ESF4_POLGL</name>
<organism evidence="2 3">
    <name type="scientific">Polarella glacialis</name>
    <name type="common">Dinoflagellate</name>
    <dbReference type="NCBI Taxonomy" id="89957"/>
    <lineage>
        <taxon>Eukaryota</taxon>
        <taxon>Sar</taxon>
        <taxon>Alveolata</taxon>
        <taxon>Dinophyceae</taxon>
        <taxon>Suessiales</taxon>
        <taxon>Suessiaceae</taxon>
        <taxon>Polarella</taxon>
    </lineage>
</organism>